<proteinExistence type="predicted"/>
<evidence type="ECO:0000313" key="1">
    <source>
        <dbReference type="EMBL" id="CAB3783223.1"/>
    </source>
</evidence>
<dbReference type="RefSeq" id="WP_175194576.1">
    <property type="nucleotide sequence ID" value="NZ_CADIKL010000006.1"/>
</dbReference>
<gene>
    <name evidence="1" type="ORF">LMG28688_01604</name>
</gene>
<dbReference type="EMBL" id="CADIKL010000006">
    <property type="protein sequence ID" value="CAB3783223.1"/>
    <property type="molecule type" value="Genomic_DNA"/>
</dbReference>
<keyword evidence="2" id="KW-1185">Reference proteome</keyword>
<organism evidence="1 2">
    <name type="scientific">Paraburkholderia caffeinitolerans</name>
    <dbReference type="NCBI Taxonomy" id="1723730"/>
    <lineage>
        <taxon>Bacteria</taxon>
        <taxon>Pseudomonadati</taxon>
        <taxon>Pseudomonadota</taxon>
        <taxon>Betaproteobacteria</taxon>
        <taxon>Burkholderiales</taxon>
        <taxon>Burkholderiaceae</taxon>
        <taxon>Paraburkholderia</taxon>
    </lineage>
</organism>
<evidence type="ECO:0000313" key="2">
    <source>
        <dbReference type="Proteomes" id="UP000494119"/>
    </source>
</evidence>
<name>A0A6J5FMW9_9BURK</name>
<reference evidence="1 2" key="1">
    <citation type="submission" date="2020-04" db="EMBL/GenBank/DDBJ databases">
        <authorList>
            <person name="De Canck E."/>
        </authorList>
    </citation>
    <scope>NUCLEOTIDE SEQUENCE [LARGE SCALE GENOMIC DNA]</scope>
    <source>
        <strain evidence="1 2">LMG 28688</strain>
    </source>
</reference>
<accession>A0A6J5FMW9</accession>
<dbReference type="Proteomes" id="UP000494119">
    <property type="component" value="Unassembled WGS sequence"/>
</dbReference>
<protein>
    <submittedName>
        <fullName evidence="1">Uncharacterized protein</fullName>
    </submittedName>
</protein>
<dbReference type="AlphaFoldDB" id="A0A6J5FMW9"/>
<sequence>MNKPKSKGVAPMIARPRLGESVIVRAPYFGKPTVAIVIADYGDDTDDIAVQAFPLGRDSLQIPAIPFFDTEPDASVRSAAWPA</sequence>